<dbReference type="AlphaFoldDB" id="A0A0W0CAF4"/>
<dbReference type="InterPro" id="IPR003738">
    <property type="entry name" value="SRAP"/>
</dbReference>
<comment type="similarity">
    <text evidence="1">Belongs to the SOS response-associated peptidase family.</text>
</comment>
<evidence type="ECO:0000256" key="8">
    <source>
        <dbReference type="SAM" id="MobiDB-lite"/>
    </source>
</evidence>
<feature type="region of interest" description="Disordered" evidence="8">
    <location>
        <begin position="275"/>
        <end position="357"/>
    </location>
</feature>
<sequence length="357" mass="41606">MCGRFALMYDSWEVAEQIQRGFNLEINPVVSTSREDNTDTHYNASFNVSPTNMSAVYKNKDKGELRYMKWGLVPHWTKDLKSFKSYSTFNARLETLQESRLWIHPCKSNRCAVPISGYYEWKTSGTKKGGSKTNINKTPYYVTRSDGKLMFLAGMYDYVPAEDFYSFTIITAPAPKNLKWLHERMPVVIEPGTREWDSWMDPEKKDWSQKELNEILEPRYDEDHMISYQVSPEVGKTTNNGENLIKPILKADKNKYEKLIKKELDETKVHDSIKNEYDQGELKTESNNTIKRENDSSVKTENDNDKLDRQNNKGYKPKTKDDSPVKKESKEGNVKKKRNITDMLRSSSKQSPKKQKR</sequence>
<keyword evidence="6" id="KW-0238">DNA-binding</keyword>
<dbReference type="GO" id="GO:0003697">
    <property type="term" value="F:single-stranded DNA binding"/>
    <property type="evidence" value="ECO:0007669"/>
    <property type="project" value="InterPro"/>
</dbReference>
<name>A0A0W0CAF4_CANGB</name>
<protein>
    <submittedName>
        <fullName evidence="9">Putative peptidase</fullName>
    </submittedName>
</protein>
<dbReference type="VEuPathDB" id="FungiDB:GVI51_K03421"/>
<evidence type="ECO:0000256" key="7">
    <source>
        <dbReference type="ARBA" id="ARBA00023239"/>
    </source>
</evidence>
<dbReference type="VEuPathDB" id="FungiDB:CAGL0K03575g"/>
<gene>
    <name evidence="9" type="ORF">AO440_003406</name>
</gene>
<dbReference type="GO" id="GO:0008233">
    <property type="term" value="F:peptidase activity"/>
    <property type="evidence" value="ECO:0007669"/>
    <property type="project" value="UniProtKB-KW"/>
</dbReference>
<comment type="caution">
    <text evidence="9">The sequence shown here is derived from an EMBL/GenBank/DDBJ whole genome shotgun (WGS) entry which is preliminary data.</text>
</comment>
<dbReference type="Gene3D" id="3.90.1680.10">
    <property type="entry name" value="SOS response associated peptidase-like"/>
    <property type="match status" value="1"/>
</dbReference>
<reference evidence="9 10" key="1">
    <citation type="submission" date="2015-10" db="EMBL/GenBank/DDBJ databases">
        <title>Draft genomes sequences of Candida glabrata isolates 1A, 1B, 2A, 2B, 3A and 3B.</title>
        <authorList>
            <person name="Haavelsrud O.E."/>
            <person name="Gaustad P."/>
        </authorList>
    </citation>
    <scope>NUCLEOTIDE SEQUENCE [LARGE SCALE GENOMIC DNA]</scope>
    <source>
        <strain evidence="9">910700640</strain>
    </source>
</reference>
<dbReference type="GO" id="GO:0006508">
    <property type="term" value="P:proteolysis"/>
    <property type="evidence" value="ECO:0007669"/>
    <property type="project" value="UniProtKB-KW"/>
</dbReference>
<keyword evidence="5" id="KW-0190">Covalent protein-DNA linkage</keyword>
<feature type="compositionally biased region" description="Basic and acidic residues" evidence="8">
    <location>
        <begin position="318"/>
        <end position="334"/>
    </location>
</feature>
<proteinExistence type="inferred from homology"/>
<evidence type="ECO:0000256" key="2">
    <source>
        <dbReference type="ARBA" id="ARBA00022670"/>
    </source>
</evidence>
<dbReference type="GO" id="GO:0106300">
    <property type="term" value="P:protein-DNA covalent cross-linking repair"/>
    <property type="evidence" value="ECO:0007669"/>
    <property type="project" value="InterPro"/>
</dbReference>
<keyword evidence="3" id="KW-0227">DNA damage</keyword>
<dbReference type="GO" id="GO:0016829">
    <property type="term" value="F:lyase activity"/>
    <property type="evidence" value="ECO:0007669"/>
    <property type="project" value="UniProtKB-KW"/>
</dbReference>
<dbReference type="VEuPathDB" id="FungiDB:B1J91_K03575g"/>
<dbReference type="PANTHER" id="PTHR13604:SF0">
    <property type="entry name" value="ABASIC SITE PROCESSING PROTEIN HMCES"/>
    <property type="match status" value="1"/>
</dbReference>
<keyword evidence="7" id="KW-0456">Lyase</keyword>
<dbReference type="InterPro" id="IPR036590">
    <property type="entry name" value="SRAP-like"/>
</dbReference>
<organism evidence="9 10">
    <name type="scientific">Candida glabrata</name>
    <name type="common">Yeast</name>
    <name type="synonym">Torulopsis glabrata</name>
    <dbReference type="NCBI Taxonomy" id="5478"/>
    <lineage>
        <taxon>Eukaryota</taxon>
        <taxon>Fungi</taxon>
        <taxon>Dikarya</taxon>
        <taxon>Ascomycota</taxon>
        <taxon>Saccharomycotina</taxon>
        <taxon>Saccharomycetes</taxon>
        <taxon>Saccharomycetales</taxon>
        <taxon>Saccharomycetaceae</taxon>
        <taxon>Nakaseomyces</taxon>
    </lineage>
</organism>
<dbReference type="SUPFAM" id="SSF143081">
    <property type="entry name" value="BB1717-like"/>
    <property type="match status" value="1"/>
</dbReference>
<feature type="compositionally biased region" description="Basic and acidic residues" evidence="8">
    <location>
        <begin position="275"/>
        <end position="311"/>
    </location>
</feature>
<accession>A0A0W0CAF4</accession>
<keyword evidence="2" id="KW-0645">Protease</keyword>
<dbReference type="VEuPathDB" id="FungiDB:GWK60_K03443"/>
<dbReference type="EMBL" id="LLZZ01000172">
    <property type="protein sequence ID" value="KTA96564.1"/>
    <property type="molecule type" value="Genomic_DNA"/>
</dbReference>
<dbReference type="PANTHER" id="PTHR13604">
    <property type="entry name" value="DC12-RELATED"/>
    <property type="match status" value="1"/>
</dbReference>
<dbReference type="Pfam" id="PF02586">
    <property type="entry name" value="SRAP"/>
    <property type="match status" value="1"/>
</dbReference>
<evidence type="ECO:0000256" key="3">
    <source>
        <dbReference type="ARBA" id="ARBA00022763"/>
    </source>
</evidence>
<evidence type="ECO:0000313" key="10">
    <source>
        <dbReference type="Proteomes" id="UP000054886"/>
    </source>
</evidence>
<evidence type="ECO:0000256" key="1">
    <source>
        <dbReference type="ARBA" id="ARBA00008136"/>
    </source>
</evidence>
<evidence type="ECO:0000256" key="6">
    <source>
        <dbReference type="ARBA" id="ARBA00023125"/>
    </source>
</evidence>
<evidence type="ECO:0000313" key="9">
    <source>
        <dbReference type="EMBL" id="KTA96564.1"/>
    </source>
</evidence>
<evidence type="ECO:0000256" key="5">
    <source>
        <dbReference type="ARBA" id="ARBA00023124"/>
    </source>
</evidence>
<evidence type="ECO:0000256" key="4">
    <source>
        <dbReference type="ARBA" id="ARBA00022801"/>
    </source>
</evidence>
<keyword evidence="4" id="KW-0378">Hydrolase</keyword>
<dbReference type="Proteomes" id="UP000054886">
    <property type="component" value="Unassembled WGS sequence"/>
</dbReference>